<gene>
    <name evidence="2" type="ORF">HNR53_001899</name>
</gene>
<sequence length="36" mass="4076">MEQKNLKNVKTKPNGKSVKNPIEVQGGFYSKAQKKK</sequence>
<dbReference type="EMBL" id="JACHGK010000005">
    <property type="protein sequence ID" value="MBB6445281.1"/>
    <property type="molecule type" value="Genomic_DNA"/>
</dbReference>
<accession>A0A7X0HTF1</accession>
<comment type="caution">
    <text evidence="2">The sequence shown here is derived from an EMBL/GenBank/DDBJ whole genome shotgun (WGS) entry which is preliminary data.</text>
</comment>
<name>A0A7X0HTF1_9BACI</name>
<organism evidence="2 3">
    <name type="scientific">Bacillus benzoevorans</name>
    <dbReference type="NCBI Taxonomy" id="1456"/>
    <lineage>
        <taxon>Bacteria</taxon>
        <taxon>Bacillati</taxon>
        <taxon>Bacillota</taxon>
        <taxon>Bacilli</taxon>
        <taxon>Bacillales</taxon>
        <taxon>Bacillaceae</taxon>
        <taxon>Bacillus</taxon>
    </lineage>
</organism>
<evidence type="ECO:0000313" key="3">
    <source>
        <dbReference type="Proteomes" id="UP000531594"/>
    </source>
</evidence>
<dbReference type="AlphaFoldDB" id="A0A7X0HTF1"/>
<evidence type="ECO:0000256" key="1">
    <source>
        <dbReference type="SAM" id="MobiDB-lite"/>
    </source>
</evidence>
<feature type="region of interest" description="Disordered" evidence="1">
    <location>
        <begin position="1"/>
        <end position="36"/>
    </location>
</feature>
<protein>
    <submittedName>
        <fullName evidence="2">Uncharacterized protein</fullName>
    </submittedName>
</protein>
<keyword evidence="3" id="KW-1185">Reference proteome</keyword>
<reference evidence="2 3" key="1">
    <citation type="submission" date="2020-08" db="EMBL/GenBank/DDBJ databases">
        <title>Genomic Encyclopedia of Type Strains, Phase IV (KMG-IV): sequencing the most valuable type-strain genomes for metagenomic binning, comparative biology and taxonomic classification.</title>
        <authorList>
            <person name="Goeker M."/>
        </authorList>
    </citation>
    <scope>NUCLEOTIDE SEQUENCE [LARGE SCALE GENOMIC DNA]</scope>
    <source>
        <strain evidence="2 3">DSM 5391</strain>
    </source>
</reference>
<proteinExistence type="predicted"/>
<dbReference type="Proteomes" id="UP000531594">
    <property type="component" value="Unassembled WGS sequence"/>
</dbReference>
<evidence type="ECO:0000313" key="2">
    <source>
        <dbReference type="EMBL" id="MBB6445281.1"/>
    </source>
</evidence>